<proteinExistence type="predicted"/>
<protein>
    <submittedName>
        <fullName evidence="2">Uncharacterized protein</fullName>
    </submittedName>
</protein>
<dbReference type="EMBL" id="JBBPFD010000022">
    <property type="protein sequence ID" value="KAK7881325.1"/>
    <property type="molecule type" value="Genomic_DNA"/>
</dbReference>
<keyword evidence="3" id="KW-1185">Reference proteome</keyword>
<dbReference type="Proteomes" id="UP001460270">
    <property type="component" value="Unassembled WGS sequence"/>
</dbReference>
<gene>
    <name evidence="2" type="ORF">WMY93_029734</name>
</gene>
<organism evidence="2 3">
    <name type="scientific">Mugilogobius chulae</name>
    <name type="common">yellowstripe goby</name>
    <dbReference type="NCBI Taxonomy" id="88201"/>
    <lineage>
        <taxon>Eukaryota</taxon>
        <taxon>Metazoa</taxon>
        <taxon>Chordata</taxon>
        <taxon>Craniata</taxon>
        <taxon>Vertebrata</taxon>
        <taxon>Euteleostomi</taxon>
        <taxon>Actinopterygii</taxon>
        <taxon>Neopterygii</taxon>
        <taxon>Teleostei</taxon>
        <taxon>Neoteleostei</taxon>
        <taxon>Acanthomorphata</taxon>
        <taxon>Gobiaria</taxon>
        <taxon>Gobiiformes</taxon>
        <taxon>Gobioidei</taxon>
        <taxon>Gobiidae</taxon>
        <taxon>Gobionellinae</taxon>
        <taxon>Mugilogobius</taxon>
    </lineage>
</organism>
<reference evidence="3" key="1">
    <citation type="submission" date="2024-04" db="EMBL/GenBank/DDBJ databases">
        <title>Salinicola lusitanus LLJ914,a marine bacterium isolated from the Okinawa Trough.</title>
        <authorList>
            <person name="Li J."/>
        </authorList>
    </citation>
    <scope>NUCLEOTIDE SEQUENCE [LARGE SCALE GENOMIC DNA]</scope>
</reference>
<name>A0AAW0MLU9_9GOBI</name>
<accession>A0AAW0MLU9</accession>
<feature type="compositionally biased region" description="Acidic residues" evidence="1">
    <location>
        <begin position="77"/>
        <end position="88"/>
    </location>
</feature>
<feature type="compositionally biased region" description="Basic and acidic residues" evidence="1">
    <location>
        <begin position="38"/>
        <end position="48"/>
    </location>
</feature>
<dbReference type="AlphaFoldDB" id="A0AAW0MLU9"/>
<feature type="region of interest" description="Disordered" evidence="1">
    <location>
        <begin position="38"/>
        <end position="88"/>
    </location>
</feature>
<sequence length="88" mass="9737">MQLSLGYLCVMAVVQRPQLAFAPHIKQEGEISSIHVLASERESGDERGTSSCSESWGHEDSAEAPADSSPELPQKNEEEEEEEYESSR</sequence>
<evidence type="ECO:0000313" key="2">
    <source>
        <dbReference type="EMBL" id="KAK7881325.1"/>
    </source>
</evidence>
<evidence type="ECO:0000256" key="1">
    <source>
        <dbReference type="SAM" id="MobiDB-lite"/>
    </source>
</evidence>
<evidence type="ECO:0000313" key="3">
    <source>
        <dbReference type="Proteomes" id="UP001460270"/>
    </source>
</evidence>
<comment type="caution">
    <text evidence="2">The sequence shown here is derived from an EMBL/GenBank/DDBJ whole genome shotgun (WGS) entry which is preliminary data.</text>
</comment>